<dbReference type="AlphaFoldDB" id="A0A7C4NNF6"/>
<dbReference type="EMBL" id="DTBP01000026">
    <property type="protein sequence ID" value="HGQ74211.1"/>
    <property type="molecule type" value="Genomic_DNA"/>
</dbReference>
<accession>A0A7C4NNF6</accession>
<dbReference type="InterPro" id="IPR025669">
    <property type="entry name" value="AAA_dom"/>
</dbReference>
<dbReference type="PANTHER" id="PTHR13696">
    <property type="entry name" value="P-LOOP CONTAINING NUCLEOSIDE TRIPHOSPHATE HYDROLASE"/>
    <property type="match status" value="1"/>
</dbReference>
<dbReference type="Gene3D" id="3.40.50.300">
    <property type="entry name" value="P-loop containing nucleotide triphosphate hydrolases"/>
    <property type="match status" value="1"/>
</dbReference>
<dbReference type="CDD" id="cd02042">
    <property type="entry name" value="ParAB_family"/>
    <property type="match status" value="1"/>
</dbReference>
<protein>
    <submittedName>
        <fullName evidence="2">ParA family protein</fullName>
    </submittedName>
</protein>
<evidence type="ECO:0000259" key="1">
    <source>
        <dbReference type="Pfam" id="PF13614"/>
    </source>
</evidence>
<dbReference type="Pfam" id="PF13614">
    <property type="entry name" value="AAA_31"/>
    <property type="match status" value="1"/>
</dbReference>
<dbReference type="SUPFAM" id="SSF52540">
    <property type="entry name" value="P-loop containing nucleoside triphosphate hydrolases"/>
    <property type="match status" value="1"/>
</dbReference>
<dbReference type="PANTHER" id="PTHR13696:SF99">
    <property type="entry name" value="COBYRINIC ACID AC-DIAMIDE SYNTHASE"/>
    <property type="match status" value="1"/>
</dbReference>
<gene>
    <name evidence="2" type="ORF">ENU20_03950</name>
</gene>
<dbReference type="InterPro" id="IPR027417">
    <property type="entry name" value="P-loop_NTPase"/>
</dbReference>
<name>A0A7C4NNF6_STAMA</name>
<sequence length="322" mass="36632">MVPPTFISVVAYKGGVGKTTLSILLGCGLALFKKKRTLLVDLDPQANLTEALLTQTTHQEVLNRSHYDNKKFSIEFFYNPVTEPIIYGIENTDGQLFLLPSSHKYMKILEYTNIRPASARDARGKLGELAERYGFQYVILDLPPQMYHLVNPIVTVSADYFITPAVKGAFSDIAVKYMLETFYESIRTFRKEYSGLNYFLGVVLMRFHSNETINIARVKERIERKIREFLNNIDIGESLVFPQNYSPVFNTVIYYNSLLTKLRGSLIGRVPYIIKVLTGYFKGGGGEEIRKKLISNINELTEELENRVMKFVSSSESTGKAL</sequence>
<evidence type="ECO:0000313" key="2">
    <source>
        <dbReference type="EMBL" id="HGQ74211.1"/>
    </source>
</evidence>
<organism evidence="2">
    <name type="scientific">Staphylothermus marinus</name>
    <dbReference type="NCBI Taxonomy" id="2280"/>
    <lineage>
        <taxon>Archaea</taxon>
        <taxon>Thermoproteota</taxon>
        <taxon>Thermoprotei</taxon>
        <taxon>Desulfurococcales</taxon>
        <taxon>Desulfurococcaceae</taxon>
        <taxon>Staphylothermus</taxon>
    </lineage>
</organism>
<comment type="caution">
    <text evidence="2">The sequence shown here is derived from an EMBL/GenBank/DDBJ whole genome shotgun (WGS) entry which is preliminary data.</text>
</comment>
<feature type="domain" description="AAA" evidence="1">
    <location>
        <begin position="6"/>
        <end position="188"/>
    </location>
</feature>
<proteinExistence type="predicted"/>
<dbReference type="InterPro" id="IPR050678">
    <property type="entry name" value="DNA_Partitioning_ATPase"/>
</dbReference>
<reference evidence="2" key="1">
    <citation type="journal article" date="2020" name="mSystems">
        <title>Genome- and Community-Level Interaction Insights into Carbon Utilization and Element Cycling Functions of Hydrothermarchaeota in Hydrothermal Sediment.</title>
        <authorList>
            <person name="Zhou Z."/>
            <person name="Liu Y."/>
            <person name="Xu W."/>
            <person name="Pan J."/>
            <person name="Luo Z.H."/>
            <person name="Li M."/>
        </authorList>
    </citation>
    <scope>NUCLEOTIDE SEQUENCE [LARGE SCALE GENOMIC DNA]</scope>
    <source>
        <strain evidence="2">SpSt-648</strain>
    </source>
</reference>